<reference evidence="1 2" key="1">
    <citation type="submission" date="2024-01" db="EMBL/GenBank/DDBJ databases">
        <title>A draft genome for the cacao thread blight pathogen Marasmiellus scandens.</title>
        <authorList>
            <person name="Baruah I.K."/>
            <person name="Leung J."/>
            <person name="Bukari Y."/>
            <person name="Amoako-Attah I."/>
            <person name="Meinhardt L.W."/>
            <person name="Bailey B.A."/>
            <person name="Cohen S.P."/>
        </authorList>
    </citation>
    <scope>NUCLEOTIDE SEQUENCE [LARGE SCALE GENOMIC DNA]</scope>
    <source>
        <strain evidence="1 2">GH-19</strain>
    </source>
</reference>
<gene>
    <name evidence="1" type="ORF">VKT23_019919</name>
</gene>
<evidence type="ECO:0000313" key="1">
    <source>
        <dbReference type="EMBL" id="KAK7434916.1"/>
    </source>
</evidence>
<comment type="caution">
    <text evidence="1">The sequence shown here is derived from an EMBL/GenBank/DDBJ whole genome shotgun (WGS) entry which is preliminary data.</text>
</comment>
<dbReference type="Proteomes" id="UP001498398">
    <property type="component" value="Unassembled WGS sequence"/>
</dbReference>
<proteinExistence type="predicted"/>
<evidence type="ECO:0000313" key="2">
    <source>
        <dbReference type="Proteomes" id="UP001498398"/>
    </source>
</evidence>
<accession>A0ABR1IP52</accession>
<keyword evidence="2" id="KW-1185">Reference proteome</keyword>
<name>A0ABR1IP52_9AGAR</name>
<dbReference type="InterPro" id="IPR009818">
    <property type="entry name" value="PAM2_motif"/>
</dbReference>
<sequence length="546" mass="59728">MFPSPTITAPIPLYAADVFYSEGSNEFKQLFISLHSFKPSETKTSRDSEVFTPVSRAGSGFSDSDSEEESDIFAPYREDYDFEAHIPHSMLNTIRDMLDEPERLKDSSLNPNAKPFVPNSGTLHNQALAVSEISSGPPLRPLQSSPPPLAYTYIPGLLQPSPSYSWTDIFASACLLPSTARTALSDYARDFVHSRLWNRDALAELAQHFCWKAFCPQPSQESGPTLTSARAVSKDTLAPFAAEVHRQLHLANDEETASSFVWLLKESVLGTFKATWHASESPKAISYHLTPPDSFIESGIALVSFIGDLFRARLFDEPQIALCLSILVNELVSLEHIAAISSLIKHTQALFWTYKSEGQLLTSHPDPSFGAMRVVEKPRIRTFLDRFLASAAAVRDGHSVLCKKVVPGQREQMVREVVDLLVGWSKCEGFWDDSERISGMGGILANPCALTADGGSKQAAACVIEQAHTSNYLENLPPPPGLGVGHLSLGAAGTESGFDFDGSSSGFPAVNVVLYRSRTWPNGDFHSVRQSCIDVDKNTRVSGSGW</sequence>
<dbReference type="Pfam" id="PF07145">
    <property type="entry name" value="PAM2"/>
    <property type="match status" value="1"/>
</dbReference>
<organism evidence="1 2">
    <name type="scientific">Marasmiellus scandens</name>
    <dbReference type="NCBI Taxonomy" id="2682957"/>
    <lineage>
        <taxon>Eukaryota</taxon>
        <taxon>Fungi</taxon>
        <taxon>Dikarya</taxon>
        <taxon>Basidiomycota</taxon>
        <taxon>Agaricomycotina</taxon>
        <taxon>Agaricomycetes</taxon>
        <taxon>Agaricomycetidae</taxon>
        <taxon>Agaricales</taxon>
        <taxon>Marasmiineae</taxon>
        <taxon>Omphalotaceae</taxon>
        <taxon>Marasmiellus</taxon>
    </lineage>
</organism>
<protein>
    <submittedName>
        <fullName evidence="1">Uncharacterized protein</fullName>
    </submittedName>
</protein>
<dbReference type="InterPro" id="IPR016024">
    <property type="entry name" value="ARM-type_fold"/>
</dbReference>
<dbReference type="EMBL" id="JBANRG010000114">
    <property type="protein sequence ID" value="KAK7434916.1"/>
    <property type="molecule type" value="Genomic_DNA"/>
</dbReference>
<dbReference type="SUPFAM" id="SSF48371">
    <property type="entry name" value="ARM repeat"/>
    <property type="match status" value="1"/>
</dbReference>